<dbReference type="SUPFAM" id="SSF47413">
    <property type="entry name" value="lambda repressor-like DNA-binding domains"/>
    <property type="match status" value="1"/>
</dbReference>
<proteinExistence type="predicted"/>
<protein>
    <submittedName>
        <fullName evidence="2">Helix-turn-helix transcriptional regulator</fullName>
    </submittedName>
</protein>
<accession>A0A5S3QQ03</accession>
<reference evidence="2 3" key="1">
    <citation type="submission" date="2019-05" db="EMBL/GenBank/DDBJ databases">
        <title>Genomic analysis of Lentibacillus sp. NKC220-2.</title>
        <authorList>
            <person name="Oh Y.J."/>
        </authorList>
    </citation>
    <scope>NUCLEOTIDE SEQUENCE [LARGE SCALE GENOMIC DNA]</scope>
    <source>
        <strain evidence="2 3">NKC220-2</strain>
    </source>
</reference>
<dbReference type="Pfam" id="PF01381">
    <property type="entry name" value="HTH_3"/>
    <property type="match status" value="1"/>
</dbReference>
<dbReference type="GO" id="GO:0003677">
    <property type="term" value="F:DNA binding"/>
    <property type="evidence" value="ECO:0007669"/>
    <property type="project" value="InterPro"/>
</dbReference>
<dbReference type="EMBL" id="VCIA01000001">
    <property type="protein sequence ID" value="TMN23748.1"/>
    <property type="molecule type" value="Genomic_DNA"/>
</dbReference>
<evidence type="ECO:0000259" key="1">
    <source>
        <dbReference type="PROSITE" id="PS50943"/>
    </source>
</evidence>
<dbReference type="InterPro" id="IPR001387">
    <property type="entry name" value="Cro/C1-type_HTH"/>
</dbReference>
<evidence type="ECO:0000313" key="3">
    <source>
        <dbReference type="Proteomes" id="UP000306980"/>
    </source>
</evidence>
<organism evidence="2 3">
    <name type="scientific">Lentibacillus cibarius</name>
    <dbReference type="NCBI Taxonomy" id="2583219"/>
    <lineage>
        <taxon>Bacteria</taxon>
        <taxon>Bacillati</taxon>
        <taxon>Bacillota</taxon>
        <taxon>Bacilli</taxon>
        <taxon>Bacillales</taxon>
        <taxon>Bacillaceae</taxon>
        <taxon>Lentibacillus</taxon>
    </lineage>
</organism>
<feature type="domain" description="HTH cro/C1-type" evidence="1">
    <location>
        <begin position="6"/>
        <end position="60"/>
    </location>
</feature>
<dbReference type="Proteomes" id="UP000306980">
    <property type="component" value="Unassembled WGS sequence"/>
</dbReference>
<evidence type="ECO:0000313" key="2">
    <source>
        <dbReference type="EMBL" id="TMN23748.1"/>
    </source>
</evidence>
<sequence>MPQITLKAARVNAGLTIEQACKKLGISHSTLVKWEKYPGDLTANQQRKIQEVYKFPIDYIFFGTLVELKSS</sequence>
<name>A0A5S3QQ03_9BACI</name>
<dbReference type="SMART" id="SM00530">
    <property type="entry name" value="HTH_XRE"/>
    <property type="match status" value="1"/>
</dbReference>
<gene>
    <name evidence="2" type="ORF">FFL34_01625</name>
</gene>
<dbReference type="InterPro" id="IPR010982">
    <property type="entry name" value="Lambda_DNA-bd_dom_sf"/>
</dbReference>
<dbReference type="Gene3D" id="1.10.260.40">
    <property type="entry name" value="lambda repressor-like DNA-binding domains"/>
    <property type="match status" value="1"/>
</dbReference>
<dbReference type="CDD" id="cd00093">
    <property type="entry name" value="HTH_XRE"/>
    <property type="match status" value="1"/>
</dbReference>
<dbReference type="OrthoDB" id="1798756at2"/>
<dbReference type="PROSITE" id="PS50943">
    <property type="entry name" value="HTH_CROC1"/>
    <property type="match status" value="1"/>
</dbReference>
<comment type="caution">
    <text evidence="2">The sequence shown here is derived from an EMBL/GenBank/DDBJ whole genome shotgun (WGS) entry which is preliminary data.</text>
</comment>
<dbReference type="AlphaFoldDB" id="A0A5S3QQ03"/>